<reference evidence="1" key="1">
    <citation type="submission" date="2021-02" db="EMBL/GenBank/DDBJ databases">
        <authorList>
            <person name="Dougan E. K."/>
            <person name="Rhodes N."/>
            <person name="Thang M."/>
            <person name="Chan C."/>
        </authorList>
    </citation>
    <scope>NUCLEOTIDE SEQUENCE</scope>
</reference>
<accession>A0A812VAK5</accession>
<comment type="caution">
    <text evidence="1">The sequence shown here is derived from an EMBL/GenBank/DDBJ whole genome shotgun (WGS) entry which is preliminary data.</text>
</comment>
<evidence type="ECO:0000313" key="1">
    <source>
        <dbReference type="EMBL" id="CAE7624406.1"/>
    </source>
</evidence>
<dbReference type="Proteomes" id="UP000649617">
    <property type="component" value="Unassembled WGS sequence"/>
</dbReference>
<dbReference type="OrthoDB" id="417427at2759"/>
<protein>
    <submittedName>
        <fullName evidence="1">XYL1 protein</fullName>
    </submittedName>
</protein>
<organism evidence="1 2">
    <name type="scientific">Symbiodinium pilosum</name>
    <name type="common">Dinoflagellate</name>
    <dbReference type="NCBI Taxonomy" id="2952"/>
    <lineage>
        <taxon>Eukaryota</taxon>
        <taxon>Sar</taxon>
        <taxon>Alveolata</taxon>
        <taxon>Dinophyceae</taxon>
        <taxon>Suessiales</taxon>
        <taxon>Symbiodiniaceae</taxon>
        <taxon>Symbiodinium</taxon>
    </lineage>
</organism>
<evidence type="ECO:0000313" key="2">
    <source>
        <dbReference type="Proteomes" id="UP000649617"/>
    </source>
</evidence>
<dbReference type="EMBL" id="CAJNIZ010042446">
    <property type="protein sequence ID" value="CAE7624406.1"/>
    <property type="molecule type" value="Genomic_DNA"/>
</dbReference>
<gene>
    <name evidence="1" type="primary">XYL1</name>
    <name evidence="1" type="ORF">SPIL2461_LOCUS16339</name>
</gene>
<dbReference type="AlphaFoldDB" id="A0A812VAK5"/>
<name>A0A812VAK5_SYMPI</name>
<keyword evidence="2" id="KW-1185">Reference proteome</keyword>
<sequence length="354" mass="37809">MEVHFGFGAASEAAHHKLSKKDQLQREVGIFEQLASRFAVTGTNIETNADGWQPSQSCPKQQCEEPLVHTAGGVPVNQFAISFVNHASLEHQIPGPAEVTEAQHNLAQENAEDEVEQGSEHLRALAMELWSAKGSPQLARRHCGIGAIALGAASCAVAMARLGQLREAYLYLTMTEVHVADLMSRVACAHGALLQIPQLWEILGYVEDEIQAASPFGHGKPCTLSFCPNGGSPNHETCQCEQLGPAQVPRLSHRICMVSTDPGDDRQVPATPVIKPRCDSAELLQFGLPDDFLLPPPATEMELDGSWGKTGGYQVPISGVAASFAGAAKLAPGQTISTNAGNGERCLIFQLPKP</sequence>
<proteinExistence type="predicted"/>